<dbReference type="EMBL" id="LJSN01000002">
    <property type="protein sequence ID" value="PNE40837.1"/>
    <property type="molecule type" value="Genomic_DNA"/>
</dbReference>
<proteinExistence type="inferred from homology"/>
<evidence type="ECO:0008006" key="4">
    <source>
        <dbReference type="Google" id="ProtNLM"/>
    </source>
</evidence>
<dbReference type="Pfam" id="PF17074">
    <property type="entry name" value="Darcynin"/>
    <property type="match status" value="1"/>
</dbReference>
<dbReference type="AlphaFoldDB" id="A0A2N8PIK0"/>
<reference evidence="3" key="1">
    <citation type="submission" date="2015-09" db="EMBL/GenBank/DDBJ databases">
        <authorList>
            <person name="Graham D.E."/>
            <person name="Mahan K.M."/>
            <person name="Klingeman D.M."/>
            <person name="Fida T."/>
            <person name="Giannone R.J."/>
            <person name="Hettich R.L."/>
            <person name="Parry R.J."/>
            <person name="Spain J.C."/>
        </authorList>
    </citation>
    <scope>NUCLEOTIDE SEQUENCE [LARGE SCALE GENOMIC DNA]</scope>
    <source>
        <strain evidence="3">JCM 4701</strain>
    </source>
</reference>
<sequence length="122" mass="13755">MKYGIVLTYTVTERWLALSREQRNAMRAAHLEPVFAAYADRVTARFFDAEAFTGRVSDFAVLETEDLGAYYFLVEALRDTPVISEGYLTFADIFLGVEDGFQAYEQALSHGSEARCSWMGSD</sequence>
<dbReference type="InterPro" id="IPR031409">
    <property type="entry name" value="Darcynin"/>
</dbReference>
<accession>A0A2N8PIK0</accession>
<evidence type="ECO:0000256" key="1">
    <source>
        <dbReference type="ARBA" id="ARBA00006869"/>
    </source>
</evidence>
<dbReference type="RefSeq" id="WP_102923345.1">
    <property type="nucleotide sequence ID" value="NZ_LJSN01000002.1"/>
</dbReference>
<comment type="similarity">
    <text evidence="1">Belongs to the darcynin family.</text>
</comment>
<comment type="caution">
    <text evidence="2">The sequence shown here is derived from an EMBL/GenBank/DDBJ whole genome shotgun (WGS) entry which is preliminary data.</text>
</comment>
<evidence type="ECO:0000313" key="2">
    <source>
        <dbReference type="EMBL" id="PNE40837.1"/>
    </source>
</evidence>
<dbReference type="Proteomes" id="UP000236047">
    <property type="component" value="Unassembled WGS sequence"/>
</dbReference>
<protein>
    <recommendedName>
        <fullName evidence="4">Darcynin 1</fullName>
    </recommendedName>
</protein>
<keyword evidence="3" id="KW-1185">Reference proteome</keyword>
<name>A0A2N8PIK0_STRNR</name>
<gene>
    <name evidence="2" type="ORF">AOB60_08600</name>
</gene>
<organism evidence="2 3">
    <name type="scientific">Streptomyces noursei</name>
    <name type="common">Streptomyces albulus</name>
    <dbReference type="NCBI Taxonomy" id="1971"/>
    <lineage>
        <taxon>Bacteria</taxon>
        <taxon>Bacillati</taxon>
        <taxon>Actinomycetota</taxon>
        <taxon>Actinomycetes</taxon>
        <taxon>Kitasatosporales</taxon>
        <taxon>Streptomycetaceae</taxon>
        <taxon>Streptomyces</taxon>
    </lineage>
</organism>
<evidence type="ECO:0000313" key="3">
    <source>
        <dbReference type="Proteomes" id="UP000236047"/>
    </source>
</evidence>